<keyword evidence="3" id="KW-0479">Metal-binding</keyword>
<dbReference type="SUPFAM" id="SSF48726">
    <property type="entry name" value="Immunoglobulin"/>
    <property type="match status" value="3"/>
</dbReference>
<dbReference type="InterPro" id="IPR056436">
    <property type="entry name" value="Znf-C2H2_ZIC1-5/GLI1-3-like"/>
</dbReference>
<accession>A0A401RML2</accession>
<dbReference type="GO" id="GO:0005634">
    <property type="term" value="C:nucleus"/>
    <property type="evidence" value="ECO:0007669"/>
    <property type="project" value="UniProtKB-SubCell"/>
</dbReference>
<feature type="domain" description="C2H2-type" evidence="10">
    <location>
        <begin position="460"/>
        <end position="490"/>
    </location>
</feature>
<evidence type="ECO:0008006" key="14">
    <source>
        <dbReference type="Google" id="ProtNLM"/>
    </source>
</evidence>
<dbReference type="InterPro" id="IPR013087">
    <property type="entry name" value="Znf_C2H2_type"/>
</dbReference>
<evidence type="ECO:0000256" key="5">
    <source>
        <dbReference type="ARBA" id="ARBA00022771"/>
    </source>
</evidence>
<dbReference type="FunFam" id="3.30.160.60:FF:000048">
    <property type="entry name" value="GLI family zinc finger 3"/>
    <property type="match status" value="1"/>
</dbReference>
<dbReference type="SUPFAM" id="SSF57667">
    <property type="entry name" value="beta-beta-alpha zinc fingers"/>
    <property type="match status" value="2"/>
</dbReference>
<evidence type="ECO:0000256" key="8">
    <source>
        <dbReference type="PROSITE-ProRule" id="PRU00042"/>
    </source>
</evidence>
<keyword evidence="6" id="KW-0862">Zinc</keyword>
<dbReference type="SMART" id="SM00355">
    <property type="entry name" value="ZnF_C2H2"/>
    <property type="match status" value="3"/>
</dbReference>
<evidence type="ECO:0000256" key="4">
    <source>
        <dbReference type="ARBA" id="ARBA00022737"/>
    </source>
</evidence>
<dbReference type="EMBL" id="BEZZ01001550">
    <property type="protein sequence ID" value="GCC19393.1"/>
    <property type="molecule type" value="Genomic_DNA"/>
</dbReference>
<organism evidence="12 13">
    <name type="scientific">Chiloscyllium punctatum</name>
    <name type="common">Brownbanded bambooshark</name>
    <name type="synonym">Hemiscyllium punctatum</name>
    <dbReference type="NCBI Taxonomy" id="137246"/>
    <lineage>
        <taxon>Eukaryota</taxon>
        <taxon>Metazoa</taxon>
        <taxon>Chordata</taxon>
        <taxon>Craniata</taxon>
        <taxon>Vertebrata</taxon>
        <taxon>Chondrichthyes</taxon>
        <taxon>Elasmobranchii</taxon>
        <taxon>Galeomorphii</taxon>
        <taxon>Galeoidea</taxon>
        <taxon>Orectolobiformes</taxon>
        <taxon>Hemiscylliidae</taxon>
        <taxon>Chiloscyllium</taxon>
    </lineage>
</organism>
<dbReference type="InterPro" id="IPR043359">
    <property type="entry name" value="GLI-like"/>
</dbReference>
<dbReference type="GO" id="GO:0000981">
    <property type="term" value="F:DNA-binding transcription factor activity, RNA polymerase II-specific"/>
    <property type="evidence" value="ECO:0007669"/>
    <property type="project" value="TreeGrafter"/>
</dbReference>
<evidence type="ECO:0000313" key="13">
    <source>
        <dbReference type="Proteomes" id="UP000287033"/>
    </source>
</evidence>
<dbReference type="PROSITE" id="PS00028">
    <property type="entry name" value="ZINC_FINGER_C2H2_1"/>
    <property type="match status" value="2"/>
</dbReference>
<dbReference type="InterPro" id="IPR036236">
    <property type="entry name" value="Znf_C2H2_sf"/>
</dbReference>
<dbReference type="STRING" id="137246.A0A401RML2"/>
<dbReference type="PROSITE" id="PS50157">
    <property type="entry name" value="ZINC_FINGER_C2H2_2"/>
    <property type="match status" value="3"/>
</dbReference>
<dbReference type="SMART" id="SM00409">
    <property type="entry name" value="IG"/>
    <property type="match status" value="2"/>
</dbReference>
<keyword evidence="5 8" id="KW-0863">Zinc-finger</keyword>
<feature type="domain" description="Ig-like" evidence="11">
    <location>
        <begin position="218"/>
        <end position="320"/>
    </location>
</feature>
<sequence>MEEGISGNQCSVIVPEHVLAVVGGCVEIQCTFDPKINYTYRKAIWIKKGVNAMKPSASVLYDSEHPSRQQNDYSGRVVFTGDFGKKQCSLLLNDIRKTDEGTYQVILVFVSEVNVTEHSEINISVSEKPTISHVGEIIAGQIVRLKCSVSQNCPNGNLQLKWTYHNQSIPLQWDVEVKDESSNSRTVSSVLTLIPSAVNHGTMLKCTITSGSFQISSPETLILQVKYKPVIMAGPICTTSEHWINCTCTSKANPPANMTWATNGRMIPGNSSVGEADTWGERTSSLHLSLMQDHPNQTGDVIACISTNEHGNSTSKYQLPSDGGKSGTIILMVGGITAGLGIFIAIAAIMKLRMKKLEETSFDARMNDDFIIYSSLRLSTNTEHINNEHIHGERKEFVCHWQECSREQRPFKAQYMLVVHMRRHTGEKPHKCTFESCSKAYSRLENLKTHLRSHTGEKPYICEHEGCNKAFSNASDRAKHQNRTHSNEVMSLVNDCEMHWCIVYLVIIFY</sequence>
<dbReference type="OrthoDB" id="3214149at2759"/>
<evidence type="ECO:0000259" key="10">
    <source>
        <dbReference type="PROSITE" id="PS50157"/>
    </source>
</evidence>
<keyword evidence="9" id="KW-1133">Transmembrane helix</keyword>
<feature type="transmembrane region" description="Helical" evidence="9">
    <location>
        <begin position="329"/>
        <end position="350"/>
    </location>
</feature>
<comment type="subcellular location">
    <subcellularLocation>
        <location evidence="1">Nucleus</location>
    </subcellularLocation>
</comment>
<feature type="domain" description="C2H2-type" evidence="10">
    <location>
        <begin position="402"/>
        <end position="429"/>
    </location>
</feature>
<dbReference type="Pfam" id="PF23561">
    <property type="entry name" value="zf-C2H2_15"/>
    <property type="match status" value="1"/>
</dbReference>
<comment type="caution">
    <text evidence="12">The sequence shown here is derived from an EMBL/GenBank/DDBJ whole genome shotgun (WGS) entry which is preliminary data.</text>
</comment>
<dbReference type="AlphaFoldDB" id="A0A401RML2"/>
<name>A0A401RML2_CHIPU</name>
<comment type="similarity">
    <text evidence="2">Belongs to the GLI C2H2-type zinc-finger protein family.</text>
</comment>
<dbReference type="GO" id="GO:0008270">
    <property type="term" value="F:zinc ion binding"/>
    <property type="evidence" value="ECO:0007669"/>
    <property type="project" value="UniProtKB-KW"/>
</dbReference>
<evidence type="ECO:0000256" key="6">
    <source>
        <dbReference type="ARBA" id="ARBA00022833"/>
    </source>
</evidence>
<keyword evidence="7" id="KW-0539">Nucleus</keyword>
<feature type="domain" description="Ig-like" evidence="11">
    <location>
        <begin position="129"/>
        <end position="216"/>
    </location>
</feature>
<dbReference type="InterPro" id="IPR013106">
    <property type="entry name" value="Ig_V-set"/>
</dbReference>
<keyword evidence="9" id="KW-0812">Transmembrane</keyword>
<evidence type="ECO:0000259" key="11">
    <source>
        <dbReference type="PROSITE" id="PS50835"/>
    </source>
</evidence>
<evidence type="ECO:0000256" key="1">
    <source>
        <dbReference type="ARBA" id="ARBA00004123"/>
    </source>
</evidence>
<dbReference type="PANTHER" id="PTHR45718">
    <property type="entry name" value="TRANSCRIPTIONAL ACTIVATOR CUBITUS INTERRUPTUS"/>
    <property type="match status" value="1"/>
</dbReference>
<dbReference type="GO" id="GO:0007224">
    <property type="term" value="P:smoothened signaling pathway"/>
    <property type="evidence" value="ECO:0007669"/>
    <property type="project" value="TreeGrafter"/>
</dbReference>
<keyword evidence="4" id="KW-0677">Repeat</keyword>
<dbReference type="FunFam" id="3.30.160.60:FF:000036">
    <property type="entry name" value="GLI family zinc finger 3"/>
    <property type="match status" value="1"/>
</dbReference>
<dbReference type="Pfam" id="PF00096">
    <property type="entry name" value="zf-C2H2"/>
    <property type="match status" value="2"/>
</dbReference>
<dbReference type="Pfam" id="PF07686">
    <property type="entry name" value="V-set"/>
    <property type="match status" value="1"/>
</dbReference>
<keyword evidence="13" id="KW-1185">Reference proteome</keyword>
<evidence type="ECO:0000256" key="3">
    <source>
        <dbReference type="ARBA" id="ARBA00022723"/>
    </source>
</evidence>
<feature type="domain" description="C2H2-type" evidence="10">
    <location>
        <begin position="430"/>
        <end position="459"/>
    </location>
</feature>
<evidence type="ECO:0000256" key="7">
    <source>
        <dbReference type="ARBA" id="ARBA00023242"/>
    </source>
</evidence>
<dbReference type="Gene3D" id="2.60.40.10">
    <property type="entry name" value="Immunoglobulins"/>
    <property type="match status" value="3"/>
</dbReference>
<dbReference type="Gene3D" id="3.30.160.60">
    <property type="entry name" value="Classic Zinc Finger"/>
    <property type="match status" value="3"/>
</dbReference>
<dbReference type="InterPro" id="IPR003599">
    <property type="entry name" value="Ig_sub"/>
</dbReference>
<gene>
    <name evidence="12" type="ORF">chiPu_0018354</name>
</gene>
<dbReference type="Proteomes" id="UP000287033">
    <property type="component" value="Unassembled WGS sequence"/>
</dbReference>
<keyword evidence="9" id="KW-0472">Membrane</keyword>
<dbReference type="InterPro" id="IPR013783">
    <property type="entry name" value="Ig-like_fold"/>
</dbReference>
<protein>
    <recommendedName>
        <fullName evidence="14">Ig-like domain-containing protein</fullName>
    </recommendedName>
</protein>
<evidence type="ECO:0000256" key="2">
    <source>
        <dbReference type="ARBA" id="ARBA00010831"/>
    </source>
</evidence>
<dbReference type="FunFam" id="3.30.160.60:FF:000031">
    <property type="entry name" value="GLI family zinc finger 3"/>
    <property type="match status" value="1"/>
</dbReference>
<dbReference type="InterPro" id="IPR007110">
    <property type="entry name" value="Ig-like_dom"/>
</dbReference>
<dbReference type="GO" id="GO:0000978">
    <property type="term" value="F:RNA polymerase II cis-regulatory region sequence-specific DNA binding"/>
    <property type="evidence" value="ECO:0007669"/>
    <property type="project" value="TreeGrafter"/>
</dbReference>
<proteinExistence type="inferred from homology"/>
<dbReference type="PROSITE" id="PS50835">
    <property type="entry name" value="IG_LIKE"/>
    <property type="match status" value="2"/>
</dbReference>
<reference evidence="12 13" key="1">
    <citation type="journal article" date="2018" name="Nat. Ecol. Evol.">
        <title>Shark genomes provide insights into elasmobranch evolution and the origin of vertebrates.</title>
        <authorList>
            <person name="Hara Y"/>
            <person name="Yamaguchi K"/>
            <person name="Onimaru K"/>
            <person name="Kadota M"/>
            <person name="Koyanagi M"/>
            <person name="Keeley SD"/>
            <person name="Tatsumi K"/>
            <person name="Tanaka K"/>
            <person name="Motone F"/>
            <person name="Kageyama Y"/>
            <person name="Nozu R"/>
            <person name="Adachi N"/>
            <person name="Nishimura O"/>
            <person name="Nakagawa R"/>
            <person name="Tanegashima C"/>
            <person name="Kiyatake I"/>
            <person name="Matsumoto R"/>
            <person name="Murakumo K"/>
            <person name="Nishida K"/>
            <person name="Terakita A"/>
            <person name="Kuratani S"/>
            <person name="Sato K"/>
            <person name="Hyodo S Kuraku.S."/>
        </authorList>
    </citation>
    <scope>NUCLEOTIDE SEQUENCE [LARGE SCALE GENOMIC DNA]</scope>
</reference>
<evidence type="ECO:0000256" key="9">
    <source>
        <dbReference type="SAM" id="Phobius"/>
    </source>
</evidence>
<dbReference type="PANTHER" id="PTHR45718:SF2">
    <property type="entry name" value="ZINC FINGER PROTEIN GLI1"/>
    <property type="match status" value="1"/>
</dbReference>
<dbReference type="InterPro" id="IPR036179">
    <property type="entry name" value="Ig-like_dom_sf"/>
</dbReference>
<evidence type="ECO:0000313" key="12">
    <source>
        <dbReference type="EMBL" id="GCC19393.1"/>
    </source>
</evidence>